<dbReference type="Proteomes" id="UP000821853">
    <property type="component" value="Unassembled WGS sequence"/>
</dbReference>
<dbReference type="AlphaFoldDB" id="A0A9J6FSA5"/>
<comment type="caution">
    <text evidence="1">The sequence shown here is derived from an EMBL/GenBank/DDBJ whole genome shotgun (WGS) entry which is preliminary data.</text>
</comment>
<dbReference type="GO" id="GO:0034198">
    <property type="term" value="P:cellular response to amino acid starvation"/>
    <property type="evidence" value="ECO:0007669"/>
    <property type="project" value="TreeGrafter"/>
</dbReference>
<proteinExistence type="predicted"/>
<dbReference type="OrthoDB" id="18648at2759"/>
<gene>
    <name evidence="1" type="ORF">HPB48_009621</name>
</gene>
<reference evidence="1 2" key="1">
    <citation type="journal article" date="2020" name="Cell">
        <title>Large-Scale Comparative Analyses of Tick Genomes Elucidate Their Genetic Diversity and Vector Capacities.</title>
        <authorList>
            <consortium name="Tick Genome and Microbiome Consortium (TIGMIC)"/>
            <person name="Jia N."/>
            <person name="Wang J."/>
            <person name="Shi W."/>
            <person name="Du L."/>
            <person name="Sun Y."/>
            <person name="Zhan W."/>
            <person name="Jiang J.F."/>
            <person name="Wang Q."/>
            <person name="Zhang B."/>
            <person name="Ji P."/>
            <person name="Bell-Sakyi L."/>
            <person name="Cui X.M."/>
            <person name="Yuan T.T."/>
            <person name="Jiang B.G."/>
            <person name="Yang W.F."/>
            <person name="Lam T.T."/>
            <person name="Chang Q.C."/>
            <person name="Ding S.J."/>
            <person name="Wang X.J."/>
            <person name="Zhu J.G."/>
            <person name="Ruan X.D."/>
            <person name="Zhao L."/>
            <person name="Wei J.T."/>
            <person name="Ye R.Z."/>
            <person name="Que T.C."/>
            <person name="Du C.H."/>
            <person name="Zhou Y.H."/>
            <person name="Cheng J.X."/>
            <person name="Dai P.F."/>
            <person name="Guo W.B."/>
            <person name="Han X.H."/>
            <person name="Huang E.J."/>
            <person name="Li L.F."/>
            <person name="Wei W."/>
            <person name="Gao Y.C."/>
            <person name="Liu J.Z."/>
            <person name="Shao H.Z."/>
            <person name="Wang X."/>
            <person name="Wang C.C."/>
            <person name="Yang T.C."/>
            <person name="Huo Q.B."/>
            <person name="Li W."/>
            <person name="Chen H.Y."/>
            <person name="Chen S.E."/>
            <person name="Zhou L.G."/>
            <person name="Ni X.B."/>
            <person name="Tian J.H."/>
            <person name="Sheng Y."/>
            <person name="Liu T."/>
            <person name="Pan Y.S."/>
            <person name="Xia L.Y."/>
            <person name="Li J."/>
            <person name="Zhao F."/>
            <person name="Cao W.C."/>
        </authorList>
    </citation>
    <scope>NUCLEOTIDE SEQUENCE [LARGE SCALE GENOMIC DNA]</scope>
    <source>
        <strain evidence="1">HaeL-2018</strain>
    </source>
</reference>
<dbReference type="GO" id="GO:0038202">
    <property type="term" value="P:TORC1 signaling"/>
    <property type="evidence" value="ECO:0007669"/>
    <property type="project" value="TreeGrafter"/>
</dbReference>
<protein>
    <submittedName>
        <fullName evidence="1">Uncharacterized protein</fullName>
    </submittedName>
</protein>
<keyword evidence="2" id="KW-1185">Reference proteome</keyword>
<evidence type="ECO:0000313" key="2">
    <source>
        <dbReference type="Proteomes" id="UP000821853"/>
    </source>
</evidence>
<dbReference type="GO" id="GO:1904262">
    <property type="term" value="P:negative regulation of TORC1 signaling"/>
    <property type="evidence" value="ECO:0007669"/>
    <property type="project" value="TreeGrafter"/>
</dbReference>
<dbReference type="GO" id="GO:1990130">
    <property type="term" value="C:GATOR1 complex"/>
    <property type="evidence" value="ECO:0007669"/>
    <property type="project" value="TreeGrafter"/>
</dbReference>
<dbReference type="PANTHER" id="PTHR13153">
    <property type="entry name" value="CGTHBA PROTEIN -14 GENE PROTEIN"/>
    <property type="match status" value="1"/>
</dbReference>
<dbReference type="PANTHER" id="PTHR13153:SF5">
    <property type="entry name" value="GATOR COMPLEX PROTEIN NPRL3"/>
    <property type="match status" value="1"/>
</dbReference>
<accession>A0A9J6FSA5</accession>
<dbReference type="InterPro" id="IPR005365">
    <property type="entry name" value="Npr3"/>
</dbReference>
<dbReference type="VEuPathDB" id="VectorBase:HLOH_060402"/>
<evidence type="ECO:0000313" key="1">
    <source>
        <dbReference type="EMBL" id="KAH9365703.1"/>
    </source>
</evidence>
<name>A0A9J6FSA5_HAELO</name>
<sequence>MSQRVSRLPLLPLRHYPRLHSSGSVQLHINRWISVSFCLPHKVHRLHLARSCPKADAIQKCLTQLRPYHALLLLVDQRELVESLPNDASSALVRLIHVASPMRSLVQLAGDTDLTLKQARATPHALFRRPP</sequence>
<dbReference type="OMA" id="HALFRRP"/>
<organism evidence="1 2">
    <name type="scientific">Haemaphysalis longicornis</name>
    <name type="common">Bush tick</name>
    <dbReference type="NCBI Taxonomy" id="44386"/>
    <lineage>
        <taxon>Eukaryota</taxon>
        <taxon>Metazoa</taxon>
        <taxon>Ecdysozoa</taxon>
        <taxon>Arthropoda</taxon>
        <taxon>Chelicerata</taxon>
        <taxon>Arachnida</taxon>
        <taxon>Acari</taxon>
        <taxon>Parasitiformes</taxon>
        <taxon>Ixodida</taxon>
        <taxon>Ixodoidea</taxon>
        <taxon>Ixodidae</taxon>
        <taxon>Haemaphysalinae</taxon>
        <taxon>Haemaphysalis</taxon>
    </lineage>
</organism>
<dbReference type="GO" id="GO:0010508">
    <property type="term" value="P:positive regulation of autophagy"/>
    <property type="evidence" value="ECO:0007669"/>
    <property type="project" value="TreeGrafter"/>
</dbReference>
<dbReference type="EMBL" id="JABSTR010000003">
    <property type="protein sequence ID" value="KAH9365703.1"/>
    <property type="molecule type" value="Genomic_DNA"/>
</dbReference>